<gene>
    <name evidence="3" type="ORF">DWB61_09455</name>
</gene>
<evidence type="ECO:0000259" key="2">
    <source>
        <dbReference type="PROSITE" id="PS50164"/>
    </source>
</evidence>
<dbReference type="Pfam" id="PF01541">
    <property type="entry name" value="GIY-YIG"/>
    <property type="match status" value="1"/>
</dbReference>
<dbReference type="OrthoDB" id="9807770at2"/>
<dbReference type="PROSITE" id="PS50164">
    <property type="entry name" value="GIY_YIG"/>
    <property type="match status" value="1"/>
</dbReference>
<proteinExistence type="inferred from homology"/>
<dbReference type="PANTHER" id="PTHR34477">
    <property type="entry name" value="UPF0213 PROTEIN YHBQ"/>
    <property type="match status" value="1"/>
</dbReference>
<dbReference type="EMBL" id="QQWG01000008">
    <property type="protein sequence ID" value="RRG21498.1"/>
    <property type="molecule type" value="Genomic_DNA"/>
</dbReference>
<evidence type="ECO:0000313" key="4">
    <source>
        <dbReference type="Proteomes" id="UP000285794"/>
    </source>
</evidence>
<name>A0A425Y110_9BACT</name>
<comment type="caution">
    <text evidence="3">The sequence shown here is derived from an EMBL/GenBank/DDBJ whole genome shotgun (WGS) entry which is preliminary data.</text>
</comment>
<keyword evidence="4" id="KW-1185">Reference proteome</keyword>
<dbReference type="InterPro" id="IPR050190">
    <property type="entry name" value="UPF0213_domain"/>
</dbReference>
<dbReference type="PANTHER" id="PTHR34477:SF1">
    <property type="entry name" value="UPF0213 PROTEIN YHBQ"/>
    <property type="match status" value="1"/>
</dbReference>
<dbReference type="CDD" id="cd10456">
    <property type="entry name" value="GIY-YIG_UPF0213"/>
    <property type="match status" value="1"/>
</dbReference>
<dbReference type="AlphaFoldDB" id="A0A425Y110"/>
<evidence type="ECO:0000256" key="1">
    <source>
        <dbReference type="ARBA" id="ARBA00007435"/>
    </source>
</evidence>
<comment type="similarity">
    <text evidence="1">Belongs to the UPF0213 family.</text>
</comment>
<dbReference type="RefSeq" id="WP_125030651.1">
    <property type="nucleotide sequence ID" value="NZ_JAPXVP010000001.1"/>
</dbReference>
<reference evidence="3 4" key="1">
    <citation type="submission" date="2018-07" db="EMBL/GenBank/DDBJ databases">
        <title>Draft genome sequence of Ancylomarina sp. M1P.</title>
        <authorList>
            <person name="Yadav S."/>
            <person name="Villanueva L."/>
            <person name="Damste J.S.S."/>
        </authorList>
    </citation>
    <scope>NUCLEOTIDE SEQUENCE [LARGE SCALE GENOMIC DNA]</scope>
    <source>
        <strain evidence="3 4">M1P</strain>
    </source>
</reference>
<dbReference type="SUPFAM" id="SSF82771">
    <property type="entry name" value="GIY-YIG endonuclease"/>
    <property type="match status" value="1"/>
</dbReference>
<organism evidence="3 4">
    <name type="scientific">Ancylomarina euxinus</name>
    <dbReference type="NCBI Taxonomy" id="2283627"/>
    <lineage>
        <taxon>Bacteria</taxon>
        <taxon>Pseudomonadati</taxon>
        <taxon>Bacteroidota</taxon>
        <taxon>Bacteroidia</taxon>
        <taxon>Marinilabiliales</taxon>
        <taxon>Marinifilaceae</taxon>
        <taxon>Ancylomarina</taxon>
    </lineage>
</organism>
<dbReference type="Gene3D" id="3.40.1440.10">
    <property type="entry name" value="GIY-YIG endonuclease"/>
    <property type="match status" value="1"/>
</dbReference>
<evidence type="ECO:0000313" key="3">
    <source>
        <dbReference type="EMBL" id="RRG21498.1"/>
    </source>
</evidence>
<sequence length="103" mass="12202">MKGYMYILECAGGQFYTGSTLDLDRRLEEYQAGEGANFNRKHLPVRLVYFEEFDRIDEAYYREKQVQGWGRQKKRALIKEQTSLLNELSECKNDSHSKNLQKK</sequence>
<dbReference type="Proteomes" id="UP000285794">
    <property type="component" value="Unassembled WGS sequence"/>
</dbReference>
<dbReference type="InterPro" id="IPR035901">
    <property type="entry name" value="GIY-YIG_endonuc_sf"/>
</dbReference>
<dbReference type="InterPro" id="IPR000305">
    <property type="entry name" value="GIY-YIG_endonuc"/>
</dbReference>
<feature type="domain" description="GIY-YIG" evidence="2">
    <location>
        <begin position="1"/>
        <end position="76"/>
    </location>
</feature>
<accession>A0A425Y110</accession>
<protein>
    <submittedName>
        <fullName evidence="3">GIY-YIG nuclease family protein</fullName>
    </submittedName>
</protein>